<dbReference type="GO" id="GO:0071555">
    <property type="term" value="P:cell wall organization"/>
    <property type="evidence" value="ECO:0007669"/>
    <property type="project" value="InterPro"/>
</dbReference>
<keyword evidence="5" id="KW-0574">Periplasm</keyword>
<reference evidence="11 12" key="1">
    <citation type="journal article" date="2013" name="Genome Announc.">
        <title>Draft Genome Sequence of Aeromonas molluscorum Strain 848TT, Isolated from Bivalve Molluscs.</title>
        <authorList>
            <person name="Spataro N."/>
            <person name="Farfan M."/>
            <person name="Albarral V."/>
            <person name="Sanglas A."/>
            <person name="Loren J.G."/>
            <person name="Fuste M.C."/>
            <person name="Bosch E."/>
        </authorList>
    </citation>
    <scope>NUCLEOTIDE SEQUENCE [LARGE SCALE GENOMIC DNA]</scope>
    <source>
        <strain evidence="11 12">848</strain>
    </source>
</reference>
<name>R1GW14_9GAMM</name>
<dbReference type="PATRIC" id="fig|1268236.3.peg.1421"/>
<dbReference type="EMBL" id="AQGQ01000031">
    <property type="protein sequence ID" value="EOD55780.1"/>
    <property type="molecule type" value="Genomic_DNA"/>
</dbReference>
<keyword evidence="4" id="KW-0732">Signal</keyword>
<dbReference type="OrthoDB" id="9131059at2"/>
<evidence type="ECO:0000313" key="12">
    <source>
        <dbReference type="Proteomes" id="UP000013526"/>
    </source>
</evidence>
<evidence type="ECO:0000256" key="3">
    <source>
        <dbReference type="ARBA" id="ARBA00022558"/>
    </source>
</evidence>
<dbReference type="InterPro" id="IPR008962">
    <property type="entry name" value="PapD-like_sf"/>
</dbReference>
<dbReference type="InterPro" id="IPR001829">
    <property type="entry name" value="Pili_assmbl_chaperone_bac"/>
</dbReference>
<dbReference type="Gene3D" id="2.60.40.10">
    <property type="entry name" value="Immunoglobulins"/>
    <property type="match status" value="2"/>
</dbReference>
<comment type="caution">
    <text evidence="11">The sequence shown here is derived from an EMBL/GenBank/DDBJ whole genome shotgun (WGS) entry which is preliminary data.</text>
</comment>
<accession>R1GW14</accession>
<evidence type="ECO:0000256" key="4">
    <source>
        <dbReference type="ARBA" id="ARBA00022729"/>
    </source>
</evidence>
<keyword evidence="6 8" id="KW-0143">Chaperone</keyword>
<keyword evidence="3" id="KW-1029">Fimbrium biogenesis</keyword>
<comment type="similarity">
    <text evidence="2 8">Belongs to the periplasmic pilus chaperone family.</text>
</comment>
<dbReference type="PANTHER" id="PTHR30251:SF2">
    <property type="entry name" value="FIMBRIAL CHAPERONE YADV-RELATED"/>
    <property type="match status" value="1"/>
</dbReference>
<evidence type="ECO:0000259" key="10">
    <source>
        <dbReference type="Pfam" id="PF02753"/>
    </source>
</evidence>
<comment type="subcellular location">
    <subcellularLocation>
        <location evidence="1 8">Periplasm</location>
    </subcellularLocation>
</comment>
<evidence type="ECO:0000256" key="1">
    <source>
        <dbReference type="ARBA" id="ARBA00004418"/>
    </source>
</evidence>
<dbReference type="SUPFAM" id="SSF49584">
    <property type="entry name" value="Periplasmic chaperone C-domain"/>
    <property type="match status" value="1"/>
</dbReference>
<evidence type="ECO:0000256" key="7">
    <source>
        <dbReference type="ARBA" id="ARBA00023319"/>
    </source>
</evidence>
<dbReference type="InterPro" id="IPR016148">
    <property type="entry name" value="Pili_assmbl_chaperone_C"/>
</dbReference>
<dbReference type="PANTHER" id="PTHR30251">
    <property type="entry name" value="PILUS ASSEMBLY CHAPERONE"/>
    <property type="match status" value="1"/>
</dbReference>
<dbReference type="InterPro" id="IPR016147">
    <property type="entry name" value="Pili_assmbl_chaperone_N"/>
</dbReference>
<keyword evidence="7" id="KW-0393">Immunoglobulin domain</keyword>
<sequence length="253" mass="27886">MSTVSGLARWGGMLGRFLLHGVVLFPMLAWGQVQISGTRVIYPSTAREVTLELTNKGTLPALVQVWMDTGDRRIRPGADRLPFLITPPITRIEALRGQSLRLAYIGQGLPLNKESVFWLNVLEVPPSAKSAVAGQNLVQLAFRSRIKLFYRPQGLAGDIQQSANGLQWQLLHQASGYVLRASNPSSYHVSISNLDLTTAQARQYVNRSGGMVAPGASFDFPLERLSGPVQAKTVTFYWLNDYGAREVGRFAFN</sequence>
<feature type="domain" description="Pili assembly chaperone N-terminal" evidence="9">
    <location>
        <begin position="33"/>
        <end position="155"/>
    </location>
</feature>
<dbReference type="Proteomes" id="UP000013526">
    <property type="component" value="Unassembled WGS sequence"/>
</dbReference>
<dbReference type="PRINTS" id="PR00969">
    <property type="entry name" value="CHAPERONPILI"/>
</dbReference>
<dbReference type="Pfam" id="PF02753">
    <property type="entry name" value="PapD_C"/>
    <property type="match status" value="1"/>
</dbReference>
<protein>
    <submittedName>
        <fullName evidence="11">Chaperone protein ecpD</fullName>
    </submittedName>
</protein>
<keyword evidence="12" id="KW-1185">Reference proteome</keyword>
<dbReference type="Pfam" id="PF00345">
    <property type="entry name" value="PapD_N"/>
    <property type="match status" value="1"/>
</dbReference>
<dbReference type="RefSeq" id="WP_005897373.1">
    <property type="nucleotide sequence ID" value="NZ_AQGQ01000031.1"/>
</dbReference>
<dbReference type="PROSITE" id="PS00635">
    <property type="entry name" value="PILI_CHAPERONE"/>
    <property type="match status" value="1"/>
</dbReference>
<dbReference type="InterPro" id="IPR050643">
    <property type="entry name" value="Periplasmic_pilus_chap"/>
</dbReference>
<gene>
    <name evidence="11" type="ORF">G113_07158</name>
</gene>
<dbReference type="InterPro" id="IPR018046">
    <property type="entry name" value="Pili_assmbl_chaperone_CS"/>
</dbReference>
<dbReference type="InterPro" id="IPR036316">
    <property type="entry name" value="Pili_assmbl_chap_C_dom_sf"/>
</dbReference>
<dbReference type="AlphaFoldDB" id="R1GW14"/>
<dbReference type="SUPFAM" id="SSF49354">
    <property type="entry name" value="PapD-like"/>
    <property type="match status" value="1"/>
</dbReference>
<dbReference type="GO" id="GO:0030288">
    <property type="term" value="C:outer membrane-bounded periplasmic space"/>
    <property type="evidence" value="ECO:0007669"/>
    <property type="project" value="InterPro"/>
</dbReference>
<evidence type="ECO:0000256" key="6">
    <source>
        <dbReference type="ARBA" id="ARBA00023186"/>
    </source>
</evidence>
<organism evidence="11 12">
    <name type="scientific">Aeromonas molluscorum 848</name>
    <dbReference type="NCBI Taxonomy" id="1268236"/>
    <lineage>
        <taxon>Bacteria</taxon>
        <taxon>Pseudomonadati</taxon>
        <taxon>Pseudomonadota</taxon>
        <taxon>Gammaproteobacteria</taxon>
        <taxon>Aeromonadales</taxon>
        <taxon>Aeromonadaceae</taxon>
        <taxon>Aeromonas</taxon>
    </lineage>
</organism>
<dbReference type="InterPro" id="IPR013783">
    <property type="entry name" value="Ig-like_fold"/>
</dbReference>
<proteinExistence type="inferred from homology"/>
<evidence type="ECO:0000313" key="11">
    <source>
        <dbReference type="EMBL" id="EOD55780.1"/>
    </source>
</evidence>
<evidence type="ECO:0000256" key="5">
    <source>
        <dbReference type="ARBA" id="ARBA00022764"/>
    </source>
</evidence>
<evidence type="ECO:0000256" key="8">
    <source>
        <dbReference type="RuleBase" id="RU003918"/>
    </source>
</evidence>
<evidence type="ECO:0000256" key="2">
    <source>
        <dbReference type="ARBA" id="ARBA00007399"/>
    </source>
</evidence>
<feature type="domain" description="Pili assembly chaperone C-terminal" evidence="10">
    <location>
        <begin position="182"/>
        <end position="245"/>
    </location>
</feature>
<evidence type="ECO:0000259" key="9">
    <source>
        <dbReference type="Pfam" id="PF00345"/>
    </source>
</evidence>